<dbReference type="EC" id="2.8.2.-" evidence="3"/>
<dbReference type="AlphaFoldDB" id="A0A8X7X6M6"/>
<feature type="non-terminal residue" evidence="5">
    <location>
        <position position="394"/>
    </location>
</feature>
<name>A0A8X7X6M6_POLSE</name>
<evidence type="ECO:0000256" key="1">
    <source>
        <dbReference type="ARBA" id="ARBA00005771"/>
    </source>
</evidence>
<comment type="caution">
    <text evidence="5">The sequence shown here is derived from an EMBL/GenBank/DDBJ whole genome shotgun (WGS) entry which is preliminary data.</text>
</comment>
<dbReference type="EMBL" id="JAATIS010004242">
    <property type="protein sequence ID" value="KAG2461959.1"/>
    <property type="molecule type" value="Genomic_DNA"/>
</dbReference>
<proteinExistence type="inferred from homology"/>
<evidence type="ECO:0000256" key="3">
    <source>
        <dbReference type="RuleBase" id="RU361155"/>
    </source>
</evidence>
<keyword evidence="2 3" id="KW-0808">Transferase</keyword>
<evidence type="ECO:0000313" key="6">
    <source>
        <dbReference type="Proteomes" id="UP000886611"/>
    </source>
</evidence>
<dbReference type="InterPro" id="IPR000863">
    <property type="entry name" value="Sulfotransferase_dom"/>
</dbReference>
<evidence type="ECO:0000256" key="2">
    <source>
        <dbReference type="ARBA" id="ARBA00022679"/>
    </source>
</evidence>
<feature type="domain" description="Sulfotransferase" evidence="4">
    <location>
        <begin position="262"/>
        <end position="324"/>
    </location>
</feature>
<dbReference type="PANTHER" id="PTHR11783">
    <property type="entry name" value="SULFOTRANSFERASE SULT"/>
    <property type="match status" value="1"/>
</dbReference>
<reference evidence="5 6" key="1">
    <citation type="journal article" date="2021" name="Cell">
        <title>Tracing the genetic footprints of vertebrate landing in non-teleost ray-finned fishes.</title>
        <authorList>
            <person name="Bi X."/>
            <person name="Wang K."/>
            <person name="Yang L."/>
            <person name="Pan H."/>
            <person name="Jiang H."/>
            <person name="Wei Q."/>
            <person name="Fang M."/>
            <person name="Yu H."/>
            <person name="Zhu C."/>
            <person name="Cai Y."/>
            <person name="He Y."/>
            <person name="Gan X."/>
            <person name="Zeng H."/>
            <person name="Yu D."/>
            <person name="Zhu Y."/>
            <person name="Jiang H."/>
            <person name="Qiu Q."/>
            <person name="Yang H."/>
            <person name="Zhang Y.E."/>
            <person name="Wang W."/>
            <person name="Zhu M."/>
            <person name="He S."/>
            <person name="Zhang G."/>
        </authorList>
    </citation>
    <scope>NUCLEOTIDE SEQUENCE [LARGE SCALE GENOMIC DNA]</scope>
    <source>
        <strain evidence="5">Bchr_013</strain>
    </source>
</reference>
<dbReference type="SUPFAM" id="SSF52540">
    <property type="entry name" value="P-loop containing nucleoside triphosphate hydrolases"/>
    <property type="match status" value="2"/>
</dbReference>
<dbReference type="InterPro" id="IPR027417">
    <property type="entry name" value="P-loop_NTPase"/>
</dbReference>
<dbReference type="Gene3D" id="3.40.50.300">
    <property type="entry name" value="P-loop containing nucleotide triphosphate hydrolases"/>
    <property type="match status" value="1"/>
</dbReference>
<feature type="domain" description="Sulfotransferase" evidence="4">
    <location>
        <begin position="47"/>
        <end position="208"/>
    </location>
</feature>
<protein>
    <recommendedName>
        <fullName evidence="3">Sulfotransferase</fullName>
        <ecNumber evidence="3">2.8.2.-</ecNumber>
    </recommendedName>
</protein>
<evidence type="ECO:0000313" key="5">
    <source>
        <dbReference type="EMBL" id="KAG2461959.1"/>
    </source>
</evidence>
<comment type="similarity">
    <text evidence="1 3">Belongs to the sulfotransferase 1 family.</text>
</comment>
<feature type="non-terminal residue" evidence="5">
    <location>
        <position position="1"/>
    </location>
</feature>
<dbReference type="GO" id="GO:0008146">
    <property type="term" value="F:sulfotransferase activity"/>
    <property type="evidence" value="ECO:0007669"/>
    <property type="project" value="InterPro"/>
</dbReference>
<dbReference type="Proteomes" id="UP000886611">
    <property type="component" value="Unassembled WGS sequence"/>
</dbReference>
<accession>A0A8X7X6M6</accession>
<dbReference type="Pfam" id="PF00685">
    <property type="entry name" value="Sulfotransfer_1"/>
    <property type="match status" value="2"/>
</dbReference>
<keyword evidence="6" id="KW-1185">Reference proteome</keyword>
<gene>
    <name evidence="5" type="primary">Sult1a1_1</name>
    <name evidence="5" type="ORF">GTO96_0015990</name>
</gene>
<evidence type="ECO:0000259" key="4">
    <source>
        <dbReference type="Pfam" id="PF00685"/>
    </source>
</evidence>
<organism evidence="5 6">
    <name type="scientific">Polypterus senegalus</name>
    <name type="common">Senegal bichir</name>
    <dbReference type="NCBI Taxonomy" id="55291"/>
    <lineage>
        <taxon>Eukaryota</taxon>
        <taxon>Metazoa</taxon>
        <taxon>Chordata</taxon>
        <taxon>Craniata</taxon>
        <taxon>Vertebrata</taxon>
        <taxon>Euteleostomi</taxon>
        <taxon>Actinopterygii</taxon>
        <taxon>Polypteriformes</taxon>
        <taxon>Polypteridae</taxon>
        <taxon>Polypterus</taxon>
    </lineage>
</organism>
<sequence>MEGDNSYLEATALAKLRRFPLKLVKGVPLMEPIADGWDIVENFQAFPDDLIISTYPKAGTTWVQEIIDLIYNDGDAVKCQRAPTFVRIPFLEIISPPPIPSGVELLNKMPRPRIIKTHLPFHLVPRSIWENKCKVIYVARNAKDNAVSYYHFDRMNKTQPDPGTWDQYITKFIKGEVAWGPWSDHVKGYWAEKKTHQILYLFYEDLKEVREGLATSPISCLIVLHLPSSDHTFTPASLSISVLSGCSPRLSGSFHFHFVGSFQNPRQQTVKILDFLERVLPEDIIDKIVELTSFSSMKNNPMANYTSFPKNLFDHSVSPFMRKGPSVLSSYFQWPGLPQQVRSVTGRTISPSSRDNSLTERMHAGWMEWTSRSGTSSEWAQRGHSLIPRAADRD</sequence>